<evidence type="ECO:0000313" key="17">
    <source>
        <dbReference type="Proteomes" id="UP000663903"/>
    </source>
</evidence>
<evidence type="ECO:0000256" key="5">
    <source>
        <dbReference type="ARBA" id="ARBA00022692"/>
    </source>
</evidence>
<keyword evidence="17" id="KW-1185">Reference proteome</keyword>
<dbReference type="Proteomes" id="UP000663903">
    <property type="component" value="Chromosome"/>
</dbReference>
<dbReference type="InterPro" id="IPR039426">
    <property type="entry name" value="TonB-dep_rcpt-like"/>
</dbReference>
<dbReference type="Gene3D" id="2.40.170.20">
    <property type="entry name" value="TonB-dependent receptor, beta-barrel domain"/>
    <property type="match status" value="1"/>
</dbReference>
<keyword evidence="6" id="KW-0408">Iron</keyword>
<evidence type="ECO:0000256" key="1">
    <source>
        <dbReference type="ARBA" id="ARBA00004571"/>
    </source>
</evidence>
<evidence type="ECO:0000256" key="9">
    <source>
        <dbReference type="ARBA" id="ARBA00023136"/>
    </source>
</evidence>
<dbReference type="InterPro" id="IPR036942">
    <property type="entry name" value="Beta-barrel_TonB_sf"/>
</dbReference>
<feature type="signal peptide" evidence="13">
    <location>
        <begin position="1"/>
        <end position="28"/>
    </location>
</feature>
<dbReference type="AlphaFoldDB" id="A0A975H1Y3"/>
<name>A0A975H1Y3_9BURK</name>
<keyword evidence="4" id="KW-0410">Iron transport</keyword>
<dbReference type="PANTHER" id="PTHR32552:SF81">
    <property type="entry name" value="TONB-DEPENDENT OUTER MEMBRANE RECEPTOR"/>
    <property type="match status" value="1"/>
</dbReference>
<evidence type="ECO:0000256" key="3">
    <source>
        <dbReference type="ARBA" id="ARBA00022452"/>
    </source>
</evidence>
<evidence type="ECO:0000256" key="13">
    <source>
        <dbReference type="SAM" id="SignalP"/>
    </source>
</evidence>
<gene>
    <name evidence="16" type="ORF">J1M35_10390</name>
</gene>
<dbReference type="Pfam" id="PF00593">
    <property type="entry name" value="TonB_dep_Rec_b-barrel"/>
    <property type="match status" value="1"/>
</dbReference>
<keyword evidence="16" id="KW-0675">Receptor</keyword>
<keyword evidence="8 12" id="KW-0798">TonB box</keyword>
<comment type="subcellular location">
    <subcellularLocation>
        <location evidence="1 11">Cell outer membrane</location>
        <topology evidence="1 11">Multi-pass membrane protein</topology>
    </subcellularLocation>
</comment>
<reference evidence="16" key="1">
    <citation type="submission" date="2021-03" db="EMBL/GenBank/DDBJ databases">
        <title>Ottowia sp. 27C isolated from the cloaca of a Giant Asian pond turtle (Heosemys grandis).</title>
        <authorList>
            <person name="Spergser J."/>
            <person name="Busse H.-J."/>
        </authorList>
    </citation>
    <scope>NUCLEOTIDE SEQUENCE</scope>
    <source>
        <strain evidence="16">27C</strain>
    </source>
</reference>
<evidence type="ECO:0000259" key="15">
    <source>
        <dbReference type="Pfam" id="PF07715"/>
    </source>
</evidence>
<feature type="chain" id="PRO_5037400225" evidence="13">
    <location>
        <begin position="29"/>
        <end position="727"/>
    </location>
</feature>
<comment type="similarity">
    <text evidence="11 12">Belongs to the TonB-dependent receptor family.</text>
</comment>
<keyword evidence="7" id="KW-0406">Ion transport</keyword>
<keyword evidence="5 11" id="KW-0812">Transmembrane</keyword>
<evidence type="ECO:0000256" key="11">
    <source>
        <dbReference type="PROSITE-ProRule" id="PRU01360"/>
    </source>
</evidence>
<dbReference type="KEGG" id="otd:J1M35_10390"/>
<dbReference type="GO" id="GO:0009279">
    <property type="term" value="C:cell outer membrane"/>
    <property type="evidence" value="ECO:0007669"/>
    <property type="project" value="UniProtKB-SubCell"/>
</dbReference>
<dbReference type="GO" id="GO:0006826">
    <property type="term" value="P:iron ion transport"/>
    <property type="evidence" value="ECO:0007669"/>
    <property type="project" value="UniProtKB-KW"/>
</dbReference>
<evidence type="ECO:0000259" key="14">
    <source>
        <dbReference type="Pfam" id="PF00593"/>
    </source>
</evidence>
<dbReference type="Pfam" id="PF07715">
    <property type="entry name" value="Plug"/>
    <property type="match status" value="1"/>
</dbReference>
<feature type="domain" description="TonB-dependent receptor plug" evidence="15">
    <location>
        <begin position="57"/>
        <end position="163"/>
    </location>
</feature>
<sequence>MNHRFTAHFQSRPFAMALGLAIVATTVAAETDATRAEGATTLGTVTVTARRGEELAKDVPFSVSTISGDDAEARRLYSLEDMLRQTPGIDFVVNSGAANTTLRIRGVGSLQKVSGDDSSVVINVDGLPLSAANANLNVLDAERVEILKGPQGTLFGRNAEAGAVNIVTRKPTRWFEGYARTEAGQAHHQLLEGAVSGPLTETFSARLAMRGLGIDSVRTNVRDGEPLNKPRELAVRGSLLWQPTSRTRLFVTAGHDLLKNRDVTIYGLYPYGRNGWVDVPRGGEWSRREGQRYTAELTHEMDASNLTLLSGYADTKGDFLSSVYEGRTYRQLLGFQPDARWRVPSTEKTYNQEIRLASKPGAPVFWVAGLNVHRADRSKDNRDAYDNYYPANPYNADIDRRFRTDAQAAFGEVTIPVQEKTRLTLGARYTWEKKRYAAHWVAKPDNPNTIREAHDTQSLKENYATGRVALSHALSQQINVYGVYARGHKAGGFNDEGTNFTTGLADPAYKPAIVDSVETGFKFESADKKMAFNAAIFLNKVTDDHLLTYDVQSFAALTENYDTESKGIELEGAWHMGSGWTISGGLAYIDARIKGSKPSSVGGVSGNRTPEVPKWAASLAVGHRMKLPAFLGMGSPVLQTQLSSRFVGTRPADPQNSFNLTAYNKVDLRVGIQDRNTEIYFWADNLLNKQYDLYGYYIPPYVAGGSDARIGAPGRGRSLGVGINVAF</sequence>
<keyword evidence="2 11" id="KW-0813">Transport</keyword>
<evidence type="ECO:0000256" key="10">
    <source>
        <dbReference type="ARBA" id="ARBA00023237"/>
    </source>
</evidence>
<protein>
    <submittedName>
        <fullName evidence="16">TonB-dependent receptor</fullName>
    </submittedName>
</protein>
<keyword evidence="13" id="KW-0732">Signal</keyword>
<dbReference type="RefSeq" id="WP_208007007.1">
    <property type="nucleotide sequence ID" value="NZ_CP071796.1"/>
</dbReference>
<organism evidence="16 17">
    <name type="scientific">Ottowia testudinis</name>
    <dbReference type="NCBI Taxonomy" id="2816950"/>
    <lineage>
        <taxon>Bacteria</taxon>
        <taxon>Pseudomonadati</taxon>
        <taxon>Pseudomonadota</taxon>
        <taxon>Betaproteobacteria</taxon>
        <taxon>Burkholderiales</taxon>
        <taxon>Comamonadaceae</taxon>
        <taxon>Ottowia</taxon>
    </lineage>
</organism>
<evidence type="ECO:0000256" key="12">
    <source>
        <dbReference type="RuleBase" id="RU003357"/>
    </source>
</evidence>
<keyword evidence="9 11" id="KW-0472">Membrane</keyword>
<evidence type="ECO:0000256" key="7">
    <source>
        <dbReference type="ARBA" id="ARBA00023065"/>
    </source>
</evidence>
<evidence type="ECO:0000256" key="8">
    <source>
        <dbReference type="ARBA" id="ARBA00023077"/>
    </source>
</evidence>
<dbReference type="EMBL" id="CP071796">
    <property type="protein sequence ID" value="QTD43590.1"/>
    <property type="molecule type" value="Genomic_DNA"/>
</dbReference>
<evidence type="ECO:0000256" key="6">
    <source>
        <dbReference type="ARBA" id="ARBA00023004"/>
    </source>
</evidence>
<dbReference type="PROSITE" id="PS52016">
    <property type="entry name" value="TONB_DEPENDENT_REC_3"/>
    <property type="match status" value="1"/>
</dbReference>
<keyword evidence="10 11" id="KW-0998">Cell outer membrane</keyword>
<dbReference type="PANTHER" id="PTHR32552">
    <property type="entry name" value="FERRICHROME IRON RECEPTOR-RELATED"/>
    <property type="match status" value="1"/>
</dbReference>
<dbReference type="CDD" id="cd01347">
    <property type="entry name" value="ligand_gated_channel"/>
    <property type="match status" value="1"/>
</dbReference>
<dbReference type="SUPFAM" id="SSF56935">
    <property type="entry name" value="Porins"/>
    <property type="match status" value="1"/>
</dbReference>
<dbReference type="InterPro" id="IPR012910">
    <property type="entry name" value="Plug_dom"/>
</dbReference>
<evidence type="ECO:0000256" key="4">
    <source>
        <dbReference type="ARBA" id="ARBA00022496"/>
    </source>
</evidence>
<dbReference type="InterPro" id="IPR000531">
    <property type="entry name" value="Beta-barrel_TonB"/>
</dbReference>
<feature type="domain" description="TonB-dependent receptor-like beta-barrel" evidence="14">
    <location>
        <begin position="260"/>
        <end position="686"/>
    </location>
</feature>
<proteinExistence type="inferred from homology"/>
<accession>A0A975H1Y3</accession>
<keyword evidence="3 11" id="KW-1134">Transmembrane beta strand</keyword>
<evidence type="ECO:0000256" key="2">
    <source>
        <dbReference type="ARBA" id="ARBA00022448"/>
    </source>
</evidence>
<evidence type="ECO:0000313" key="16">
    <source>
        <dbReference type="EMBL" id="QTD43590.1"/>
    </source>
</evidence>